<proteinExistence type="predicted"/>
<evidence type="ECO:0000313" key="2">
    <source>
        <dbReference type="Proteomes" id="UP000823775"/>
    </source>
</evidence>
<organism evidence="1 2">
    <name type="scientific">Datura stramonium</name>
    <name type="common">Jimsonweed</name>
    <name type="synonym">Common thornapple</name>
    <dbReference type="NCBI Taxonomy" id="4076"/>
    <lineage>
        <taxon>Eukaryota</taxon>
        <taxon>Viridiplantae</taxon>
        <taxon>Streptophyta</taxon>
        <taxon>Embryophyta</taxon>
        <taxon>Tracheophyta</taxon>
        <taxon>Spermatophyta</taxon>
        <taxon>Magnoliopsida</taxon>
        <taxon>eudicotyledons</taxon>
        <taxon>Gunneridae</taxon>
        <taxon>Pentapetalae</taxon>
        <taxon>asterids</taxon>
        <taxon>lamiids</taxon>
        <taxon>Solanales</taxon>
        <taxon>Solanaceae</taxon>
        <taxon>Solanoideae</taxon>
        <taxon>Datureae</taxon>
        <taxon>Datura</taxon>
    </lineage>
</organism>
<dbReference type="Proteomes" id="UP000823775">
    <property type="component" value="Unassembled WGS sequence"/>
</dbReference>
<keyword evidence="2" id="KW-1185">Reference proteome</keyword>
<gene>
    <name evidence="1" type="ORF">HAX54_012568</name>
</gene>
<comment type="caution">
    <text evidence="1">The sequence shown here is derived from an EMBL/GenBank/DDBJ whole genome shotgun (WGS) entry which is preliminary data.</text>
</comment>
<name>A0ABS8Y409_DATST</name>
<feature type="non-terminal residue" evidence="1">
    <location>
        <position position="1"/>
    </location>
</feature>
<accession>A0ABS8Y409</accession>
<dbReference type="EMBL" id="JACEIK010017342">
    <property type="protein sequence ID" value="MCE5165837.1"/>
    <property type="molecule type" value="Genomic_DNA"/>
</dbReference>
<reference evidence="1 2" key="1">
    <citation type="journal article" date="2021" name="BMC Genomics">
        <title>Datura genome reveals duplications of psychoactive alkaloid biosynthetic genes and high mutation rate following tissue culture.</title>
        <authorList>
            <person name="Rajewski A."/>
            <person name="Carter-House D."/>
            <person name="Stajich J."/>
            <person name="Litt A."/>
        </authorList>
    </citation>
    <scope>NUCLEOTIDE SEQUENCE [LARGE SCALE GENOMIC DNA]</scope>
    <source>
        <strain evidence="1">AR-01</strain>
    </source>
</reference>
<sequence>EVNRISKKLTRRGGDGVWWCFGGIRRSVKGKEEMSPEIMEVFRWVAGGGKKKERGWGGCRLFSGEEFGRFSLEKEAAVVWWWCAGVVRERDSWGCRRREERERGGRLERGGGCLWCAGEREKGEWKVNGAVQWWLLRLVVTGETEGEKREVGRRFR</sequence>
<protein>
    <submittedName>
        <fullName evidence="1">Uncharacterized protein</fullName>
    </submittedName>
</protein>
<evidence type="ECO:0000313" key="1">
    <source>
        <dbReference type="EMBL" id="MCE5165837.1"/>
    </source>
</evidence>